<keyword evidence="6" id="KW-1185">Reference proteome</keyword>
<feature type="active site" description="Proton donor/acceptor" evidence="3">
    <location>
        <position position="143"/>
    </location>
</feature>
<evidence type="ECO:0000256" key="3">
    <source>
        <dbReference type="PIRSR" id="PIRSR006241-50"/>
    </source>
</evidence>
<dbReference type="InterPro" id="IPR026040">
    <property type="entry name" value="HyI-like"/>
</dbReference>
<comment type="similarity">
    <text evidence="2">Belongs to the hyi family.</text>
</comment>
<proteinExistence type="inferred from homology"/>
<evidence type="ECO:0000256" key="1">
    <source>
        <dbReference type="ARBA" id="ARBA00023235"/>
    </source>
</evidence>
<dbReference type="Gene3D" id="3.20.20.150">
    <property type="entry name" value="Divalent-metal-dependent TIM barrel enzymes"/>
    <property type="match status" value="1"/>
</dbReference>
<feature type="domain" description="Xylose isomerase-like TIM barrel" evidence="4">
    <location>
        <begin position="21"/>
        <end position="256"/>
    </location>
</feature>
<feature type="active site" description="Proton donor/acceptor" evidence="3">
    <location>
        <position position="240"/>
    </location>
</feature>
<dbReference type="FunFam" id="3.20.20.150:FF:000007">
    <property type="entry name" value="Hydroxypyruvate isomerase"/>
    <property type="match status" value="1"/>
</dbReference>
<dbReference type="Pfam" id="PF01261">
    <property type="entry name" value="AP_endonuc_2"/>
    <property type="match status" value="1"/>
</dbReference>
<accession>A0A844QCS9</accession>
<dbReference type="InterPro" id="IPR036237">
    <property type="entry name" value="Xyl_isomerase-like_sf"/>
</dbReference>
<evidence type="ECO:0000313" key="6">
    <source>
        <dbReference type="Proteomes" id="UP000463224"/>
    </source>
</evidence>
<protein>
    <submittedName>
        <fullName evidence="5">TIM barrel protein</fullName>
    </submittedName>
</protein>
<dbReference type="PANTHER" id="PTHR43489:SF6">
    <property type="entry name" value="HYDROXYPYRUVATE ISOMERASE-RELATED"/>
    <property type="match status" value="1"/>
</dbReference>
<dbReference type="InterPro" id="IPR013022">
    <property type="entry name" value="Xyl_isomerase-like_TIM-brl"/>
</dbReference>
<dbReference type="Proteomes" id="UP000463224">
    <property type="component" value="Unassembled WGS sequence"/>
</dbReference>
<evidence type="ECO:0000256" key="2">
    <source>
        <dbReference type="PIRNR" id="PIRNR006241"/>
    </source>
</evidence>
<dbReference type="RefSeq" id="WP_156710786.1">
    <property type="nucleotide sequence ID" value="NZ_WPHG01000001.1"/>
</dbReference>
<organism evidence="5 6">
    <name type="scientific">Nitratireductor arenosus</name>
    <dbReference type="NCBI Taxonomy" id="2682096"/>
    <lineage>
        <taxon>Bacteria</taxon>
        <taxon>Pseudomonadati</taxon>
        <taxon>Pseudomonadota</taxon>
        <taxon>Alphaproteobacteria</taxon>
        <taxon>Hyphomicrobiales</taxon>
        <taxon>Phyllobacteriaceae</taxon>
        <taxon>Nitratireductor</taxon>
    </lineage>
</organism>
<gene>
    <name evidence="5" type="ORF">GN330_01440</name>
</gene>
<keyword evidence="1 2" id="KW-0413">Isomerase</keyword>
<dbReference type="GO" id="GO:0046487">
    <property type="term" value="P:glyoxylate metabolic process"/>
    <property type="evidence" value="ECO:0007669"/>
    <property type="project" value="TreeGrafter"/>
</dbReference>
<comment type="caution">
    <text evidence="5">The sequence shown here is derived from an EMBL/GenBank/DDBJ whole genome shotgun (WGS) entry which is preliminary data.</text>
</comment>
<dbReference type="PIRSF" id="PIRSF006241">
    <property type="entry name" value="HyI"/>
    <property type="match status" value="1"/>
</dbReference>
<dbReference type="InterPro" id="IPR053398">
    <property type="entry name" value="HPT_OtnI_isomerases"/>
</dbReference>
<dbReference type="InterPro" id="IPR050417">
    <property type="entry name" value="Sugar_Epim/Isomerase"/>
</dbReference>
<dbReference type="SUPFAM" id="SSF51658">
    <property type="entry name" value="Xylose isomerase-like"/>
    <property type="match status" value="1"/>
</dbReference>
<dbReference type="AlphaFoldDB" id="A0A844QCS9"/>
<reference evidence="5 6" key="1">
    <citation type="submission" date="2019-12" db="EMBL/GenBank/DDBJ databases">
        <title>Nitratireductor arenosus sp. nov., Isolated from sea sand, Jeju island, South Korea.</title>
        <authorList>
            <person name="Kim W."/>
        </authorList>
    </citation>
    <scope>NUCLEOTIDE SEQUENCE [LARGE SCALE GENOMIC DNA]</scope>
    <source>
        <strain evidence="5 6">CAU 1489</strain>
    </source>
</reference>
<evidence type="ECO:0000313" key="5">
    <source>
        <dbReference type="EMBL" id="MVA95918.1"/>
    </source>
</evidence>
<evidence type="ECO:0000259" key="4">
    <source>
        <dbReference type="Pfam" id="PF01261"/>
    </source>
</evidence>
<dbReference type="NCBIfam" id="NF043033">
    <property type="entry name" value="OxoTetrIsom"/>
    <property type="match status" value="1"/>
</dbReference>
<name>A0A844QCS9_9HYPH</name>
<dbReference type="EMBL" id="WPHG01000001">
    <property type="protein sequence ID" value="MVA95918.1"/>
    <property type="molecule type" value="Genomic_DNA"/>
</dbReference>
<sequence length="262" mass="29034">MPRLAANLTMLFTEAPFLDRFERAAHAGFTAVEFLFPYDHDAREIAAALEENRLDLALFNMPPGDWAAGERGLAVDPRQRARFHEALALALDYAAVLGAPLIHCMAGVAPKEIDRRELEENFTDNLAHAAAEAARRGVRIVIEPLNRFDMPGYFLETMAEAAAILDRVGSDNLSLQYDIYHQSRTGGEIVATFERHRARIAHIQIAGNPGRHEPDCGEVDYRAVLAAVDARGYPGFVGCEYRPAGRTEDGLGWARDYLEKKG</sequence>
<dbReference type="GO" id="GO:0008903">
    <property type="term" value="F:hydroxypyruvate isomerase activity"/>
    <property type="evidence" value="ECO:0007669"/>
    <property type="project" value="TreeGrafter"/>
</dbReference>
<dbReference type="PANTHER" id="PTHR43489">
    <property type="entry name" value="ISOMERASE"/>
    <property type="match status" value="1"/>
</dbReference>